<name>A0A6A0GPS8_HYAAZ</name>
<gene>
    <name evidence="3" type="ORF">HAZT_HAZT005461</name>
</gene>
<dbReference type="PROSITE" id="PS50835">
    <property type="entry name" value="IG_LIKE"/>
    <property type="match status" value="3"/>
</dbReference>
<reference evidence="3" key="2">
    <citation type="journal article" date="2018" name="Environ. Sci. Technol.">
        <title>The Toxicogenome of Hyalella azteca: A Model for Sediment Ecotoxicology and Evolutionary Toxicology.</title>
        <authorList>
            <person name="Poynton H.C."/>
            <person name="Hasenbein S."/>
            <person name="Benoit J.B."/>
            <person name="Sepulveda M.S."/>
            <person name="Poelchau M.F."/>
            <person name="Hughes D.S.T."/>
            <person name="Murali S.C."/>
            <person name="Chen S."/>
            <person name="Glastad K.M."/>
            <person name="Goodisman M.A.D."/>
            <person name="Werren J.H."/>
            <person name="Vineis J.H."/>
            <person name="Bowen J.L."/>
            <person name="Friedrich M."/>
            <person name="Jones J."/>
            <person name="Robertson H.M."/>
            <person name="Feyereisen R."/>
            <person name="Mechler-Hickson A."/>
            <person name="Mathers N."/>
            <person name="Lee C.E."/>
            <person name="Colbourne J.K."/>
            <person name="Biales A."/>
            <person name="Johnston J.S."/>
            <person name="Wellborn G.A."/>
            <person name="Rosendale A.J."/>
            <person name="Cridge A.G."/>
            <person name="Munoz-Torres M.C."/>
            <person name="Bain P.A."/>
            <person name="Manny A.R."/>
            <person name="Major K.M."/>
            <person name="Lambert F.N."/>
            <person name="Vulpe C.D."/>
            <person name="Tuck P."/>
            <person name="Blalock B.J."/>
            <person name="Lin Y.Y."/>
            <person name="Smith M.E."/>
            <person name="Ochoa-Acuna H."/>
            <person name="Chen M.M."/>
            <person name="Childers C.P."/>
            <person name="Qu J."/>
            <person name="Dugan S."/>
            <person name="Lee S.L."/>
            <person name="Chao H."/>
            <person name="Dinh H."/>
            <person name="Han Y."/>
            <person name="Doddapaneni H."/>
            <person name="Worley K.C."/>
            <person name="Muzny D.M."/>
            <person name="Gibbs R.A."/>
            <person name="Richards S."/>
        </authorList>
    </citation>
    <scope>NUCLEOTIDE SEQUENCE</scope>
    <source>
        <strain evidence="3">HAZT.00-mixed</strain>
        <tissue evidence="3">Whole organism</tissue>
    </source>
</reference>
<dbReference type="Gene3D" id="2.60.40.10">
    <property type="entry name" value="Immunoglobulins"/>
    <property type="match status" value="3"/>
</dbReference>
<evidence type="ECO:0000259" key="2">
    <source>
        <dbReference type="PROSITE" id="PS50835"/>
    </source>
</evidence>
<protein>
    <recommendedName>
        <fullName evidence="2">Ig-like domain-containing protein</fullName>
    </recommendedName>
</protein>
<proteinExistence type="predicted"/>
<keyword evidence="1" id="KW-1015">Disulfide bond</keyword>
<dbReference type="Pfam" id="PF08205">
    <property type="entry name" value="C2-set_2"/>
    <property type="match status" value="1"/>
</dbReference>
<evidence type="ECO:0000256" key="1">
    <source>
        <dbReference type="ARBA" id="ARBA00023157"/>
    </source>
</evidence>
<feature type="domain" description="Ig-like" evidence="2">
    <location>
        <begin position="199"/>
        <end position="307"/>
    </location>
</feature>
<dbReference type="PANTHER" id="PTHR23278">
    <property type="entry name" value="SIDESTEP PROTEIN"/>
    <property type="match status" value="1"/>
</dbReference>
<feature type="domain" description="Ig-like" evidence="2">
    <location>
        <begin position="101"/>
        <end position="196"/>
    </location>
</feature>
<dbReference type="SUPFAM" id="SSF48726">
    <property type="entry name" value="Immunoglobulin"/>
    <property type="match status" value="3"/>
</dbReference>
<dbReference type="EMBL" id="JQDR03017300">
    <property type="protein sequence ID" value="KAA0183988.1"/>
    <property type="molecule type" value="Genomic_DNA"/>
</dbReference>
<reference evidence="3" key="1">
    <citation type="submission" date="2014-08" db="EMBL/GenBank/DDBJ databases">
        <authorList>
            <person name="Murali S."/>
            <person name="Richards S."/>
            <person name="Bandaranaike D."/>
            <person name="Bellair M."/>
            <person name="Blankenburg K."/>
            <person name="Chao H."/>
            <person name="Dinh H."/>
            <person name="Doddapaneni H."/>
            <person name="Dugan-Rocha S."/>
            <person name="Elkadiri S."/>
            <person name="Gnanaolivu R."/>
            <person name="Hughes D."/>
            <person name="Lee S."/>
            <person name="Li M."/>
            <person name="Ming W."/>
            <person name="Munidasa M."/>
            <person name="Muniz J."/>
            <person name="Nguyen L."/>
            <person name="Osuji N."/>
            <person name="Pu L.-L."/>
            <person name="Puazo M."/>
            <person name="Skinner E."/>
            <person name="Qu C."/>
            <person name="Quiroz J."/>
            <person name="Raj R."/>
            <person name="Weissenberger G."/>
            <person name="Xin Y."/>
            <person name="Zou X."/>
            <person name="Han Y."/>
            <person name="Worley K."/>
            <person name="Muzny D."/>
            <person name="Gibbs R."/>
        </authorList>
    </citation>
    <scope>NUCLEOTIDE SEQUENCE</scope>
    <source>
        <strain evidence="3">HAZT.00-mixed</strain>
        <tissue evidence="3">Whole organism</tissue>
    </source>
</reference>
<dbReference type="PANTHER" id="PTHR23278:SF19">
    <property type="entry name" value="OBSCURIN"/>
    <property type="match status" value="1"/>
</dbReference>
<organism evidence="3">
    <name type="scientific">Hyalella azteca</name>
    <name type="common">Amphipod</name>
    <dbReference type="NCBI Taxonomy" id="294128"/>
    <lineage>
        <taxon>Eukaryota</taxon>
        <taxon>Metazoa</taxon>
        <taxon>Ecdysozoa</taxon>
        <taxon>Arthropoda</taxon>
        <taxon>Crustacea</taxon>
        <taxon>Multicrustacea</taxon>
        <taxon>Malacostraca</taxon>
        <taxon>Eumalacostraca</taxon>
        <taxon>Peracarida</taxon>
        <taxon>Amphipoda</taxon>
        <taxon>Senticaudata</taxon>
        <taxon>Talitrida</taxon>
        <taxon>Talitroidea</taxon>
        <taxon>Hyalellidae</taxon>
        <taxon>Hyalella</taxon>
    </lineage>
</organism>
<dbReference type="AlphaFoldDB" id="A0A6A0GPS8"/>
<dbReference type="InterPro" id="IPR013162">
    <property type="entry name" value="CD80_C2-set"/>
</dbReference>
<dbReference type="Proteomes" id="UP000711488">
    <property type="component" value="Unassembled WGS sequence"/>
</dbReference>
<dbReference type="CDD" id="cd00096">
    <property type="entry name" value="Ig"/>
    <property type="match status" value="1"/>
</dbReference>
<accession>A0A6A0GPS8</accession>
<evidence type="ECO:0000313" key="3">
    <source>
        <dbReference type="EMBL" id="KAA0183988.1"/>
    </source>
</evidence>
<dbReference type="InterPro" id="IPR036179">
    <property type="entry name" value="Ig-like_dom_sf"/>
</dbReference>
<dbReference type="InterPro" id="IPR007110">
    <property type="entry name" value="Ig-like_dom"/>
</dbReference>
<comment type="caution">
    <text evidence="3">The sequence shown here is derived from an EMBL/GenBank/DDBJ whole genome shotgun (WGS) entry which is preliminary data.</text>
</comment>
<dbReference type="InterPro" id="IPR013783">
    <property type="entry name" value="Ig-like_fold"/>
</dbReference>
<reference evidence="3" key="3">
    <citation type="submission" date="2019-06" db="EMBL/GenBank/DDBJ databases">
        <authorList>
            <person name="Poynton C."/>
            <person name="Hasenbein S."/>
            <person name="Benoit J.B."/>
            <person name="Sepulveda M.S."/>
            <person name="Poelchau M.F."/>
            <person name="Murali S.C."/>
            <person name="Chen S."/>
            <person name="Glastad K.M."/>
            <person name="Werren J.H."/>
            <person name="Vineis J.H."/>
            <person name="Bowen J.L."/>
            <person name="Friedrich M."/>
            <person name="Jones J."/>
            <person name="Robertson H.M."/>
            <person name="Feyereisen R."/>
            <person name="Mechler-Hickson A."/>
            <person name="Mathers N."/>
            <person name="Lee C.E."/>
            <person name="Colbourne J.K."/>
            <person name="Biales A."/>
            <person name="Johnston J.S."/>
            <person name="Wellborn G.A."/>
            <person name="Rosendale A.J."/>
            <person name="Cridge A.G."/>
            <person name="Munoz-Torres M.C."/>
            <person name="Bain P.A."/>
            <person name="Manny A.R."/>
            <person name="Major K.M."/>
            <person name="Lambert F.N."/>
            <person name="Vulpe C.D."/>
            <person name="Tuck P."/>
            <person name="Blalock B.J."/>
            <person name="Lin Y.-Y."/>
            <person name="Smith M.E."/>
            <person name="Ochoa-Acuna H."/>
            <person name="Chen M.-J.M."/>
            <person name="Childers C.P."/>
            <person name="Qu J."/>
            <person name="Dugan S."/>
            <person name="Lee S.L."/>
            <person name="Chao H."/>
            <person name="Dinh H."/>
            <person name="Han Y."/>
            <person name="Doddapaneni H."/>
            <person name="Worley K.C."/>
            <person name="Muzny D.M."/>
            <person name="Gibbs R.A."/>
            <person name="Richards S."/>
        </authorList>
    </citation>
    <scope>NUCLEOTIDE SEQUENCE</scope>
    <source>
        <strain evidence="3">HAZT.00-mixed</strain>
        <tissue evidence="3">Whole organism</tissue>
    </source>
</reference>
<feature type="domain" description="Ig-like" evidence="2">
    <location>
        <begin position="5"/>
        <end position="98"/>
    </location>
</feature>
<sequence length="334" mass="36249">MNKPPERVEVIVRQTPVLLGDKNDVICKAIGGHPTPRVLWLQGDSVVDSNYSIADDGEAFNALDVPASRTDLTTPFVCRASNNDLAKPEDAHYTRNVSTGPLAVEILPSEEPLSEGRITKLMCSVVGSNPPPVVTWYQNGGSKMPLTAKVVERENLTRSILTLNVSRSDHGRELRCNARNPQLPDAVEAAIKLDVSYAPEVELSLGRSLDPKNLREGVDVFFVCSVNANPPPYKVTWYHEDTALSQDKEGGVLDTPLSQDKEGGVLDTALSQDKDTALSQDKEGGVLVSETTLVLQQVSRAAAGSYTRQGVKFRSDPTRAVDRLAELGSDAKYL</sequence>